<dbReference type="Proteomes" id="UP000016931">
    <property type="component" value="Unassembled WGS sequence"/>
</dbReference>
<proteinExistence type="predicted"/>
<dbReference type="EMBL" id="KB456265">
    <property type="protein sequence ID" value="EMF12359.1"/>
    <property type="molecule type" value="Genomic_DNA"/>
</dbReference>
<organism evidence="1 2">
    <name type="scientific">Sphaerulina musiva (strain SO2202)</name>
    <name type="common">Poplar stem canker fungus</name>
    <name type="synonym">Septoria musiva</name>
    <dbReference type="NCBI Taxonomy" id="692275"/>
    <lineage>
        <taxon>Eukaryota</taxon>
        <taxon>Fungi</taxon>
        <taxon>Dikarya</taxon>
        <taxon>Ascomycota</taxon>
        <taxon>Pezizomycotina</taxon>
        <taxon>Dothideomycetes</taxon>
        <taxon>Dothideomycetidae</taxon>
        <taxon>Mycosphaerellales</taxon>
        <taxon>Mycosphaerellaceae</taxon>
        <taxon>Sphaerulina</taxon>
    </lineage>
</organism>
<evidence type="ECO:0000313" key="1">
    <source>
        <dbReference type="EMBL" id="EMF12359.1"/>
    </source>
</evidence>
<dbReference type="GeneID" id="27898553"/>
<reference evidence="1 2" key="1">
    <citation type="journal article" date="2012" name="PLoS Pathog.">
        <title>Diverse lifestyles and strategies of plant pathogenesis encoded in the genomes of eighteen Dothideomycetes fungi.</title>
        <authorList>
            <person name="Ohm R.A."/>
            <person name="Feau N."/>
            <person name="Henrissat B."/>
            <person name="Schoch C.L."/>
            <person name="Horwitz B.A."/>
            <person name="Barry K.W."/>
            <person name="Condon B.J."/>
            <person name="Copeland A.C."/>
            <person name="Dhillon B."/>
            <person name="Glaser F."/>
            <person name="Hesse C.N."/>
            <person name="Kosti I."/>
            <person name="LaButti K."/>
            <person name="Lindquist E.A."/>
            <person name="Lucas S."/>
            <person name="Salamov A.A."/>
            <person name="Bradshaw R.E."/>
            <person name="Ciuffetti L."/>
            <person name="Hamelin R.C."/>
            <person name="Kema G.H.J."/>
            <person name="Lawrence C."/>
            <person name="Scott J.A."/>
            <person name="Spatafora J.W."/>
            <person name="Turgeon B.G."/>
            <person name="de Wit P.J.G.M."/>
            <person name="Zhong S."/>
            <person name="Goodwin S.B."/>
            <person name="Grigoriev I.V."/>
        </authorList>
    </citation>
    <scope>NUCLEOTIDE SEQUENCE [LARGE SCALE GENOMIC DNA]</scope>
    <source>
        <strain evidence="1 2">SO2202</strain>
    </source>
</reference>
<dbReference type="HOGENOM" id="CLU_2924191_0_0_1"/>
<gene>
    <name evidence="1" type="ORF">SEPMUDRAFT_118287</name>
</gene>
<keyword evidence="2" id="KW-1185">Reference proteome</keyword>
<name>N1QIW0_SPHMS</name>
<evidence type="ECO:0000313" key="2">
    <source>
        <dbReference type="Proteomes" id="UP000016931"/>
    </source>
</evidence>
<sequence>MLLERLYYKEDIRPPEERLYKILGEFRDYLEGAAIDDFYEARELADYRRSLGQRLVGQVAA</sequence>
<dbReference type="RefSeq" id="XP_016760480.1">
    <property type="nucleotide sequence ID" value="XM_016901416.1"/>
</dbReference>
<dbReference type="AlphaFoldDB" id="N1QIW0"/>
<accession>N1QIW0</accession>
<protein>
    <submittedName>
        <fullName evidence="1">Uncharacterized protein</fullName>
    </submittedName>
</protein>